<keyword evidence="3" id="KW-1185">Reference proteome</keyword>
<proteinExistence type="predicted"/>
<dbReference type="RefSeq" id="WP_198915610.1">
    <property type="nucleotide sequence ID" value="NZ_JAEKPD010000006.1"/>
</dbReference>
<gene>
    <name evidence="2" type="ORF">ILP92_06725</name>
</gene>
<organism evidence="2 3">
    <name type="scientific">Palleronia pontilimi</name>
    <dbReference type="NCBI Taxonomy" id="1964209"/>
    <lineage>
        <taxon>Bacteria</taxon>
        <taxon>Pseudomonadati</taxon>
        <taxon>Pseudomonadota</taxon>
        <taxon>Alphaproteobacteria</taxon>
        <taxon>Rhodobacterales</taxon>
        <taxon>Roseobacteraceae</taxon>
        <taxon>Palleronia</taxon>
    </lineage>
</organism>
<sequence length="1378" mass="144945">MSAHDLAQKIEQARDALRRAFDDGADPEPIRRDLDRLRQQMSSLRPEERAALWDAEAPVACLPVRLETAFLDGALCVRVYPDTIHLDDYDPRVPTGDHQVATAVAETVAGAPARQSELHRWMDETLGVARAVRARDAVAVGKAPRPADADDRPGLVGALADRWTLRLEWPGGTLEQAFPALVADPLPIGPSVLDRRGLLDEGALDRLWSGGSISADGIAWMFDFDAALAAGMAIRVDLSSGDGATLEQHLAADGTIDTVTVHGLRWATAEVGAAHLTTLMKGHVAARGLRVLPQGSATANDGVHRTPGPPERRGGPNLARLERAFGLAPETLALAGDTDHDEDTLAAAMATMLWPGSAGLWCHAALGLGQEPREAIRRTFIERLRARGPFSALQIGTEPYGVLPVVVDGAGPAGTSRALRDSDAALAERVAKVLALLPRTSVATDPPADRKDWLFRHARSAHPQTVAATIWTALRPLDNPRTGRVLRALGLDPDAAPARDALITAPSLPIVPPLPMSRWDRRLAEDRRSDQTEEILLRDGPPTLGRLFQLMPKERWPVRAWREMPEIRPIFMRADGTWSFDTGAPGDPLLFTLMRHALFTHLAEVMRDVLERESIDPPPLYDLSSGPAAIPLLDAFLDKTGVDLEALTIPLGEETRRDLGIDGPLAAVDRDLEKAMTLLARHPVDRLELAMREHLGLVSARPDAWITALDAARLEAASGRGILIAGAGRVFGLARDPKGATAGEYLLARSPTQAVTGAILRDGGRRRRAAGGGDGAFALDLGSARVRAATDVMDDLRAGRALGEVLGTRIEAALRAAPSLAPNQLRELILALRAIAPLREGLIAGVDAGSDLAATDVCDGIRLVDLHDAGDLPALPQAAREAIEVAAGIVDAIADLGLAEGVHAIAASTPERAGAALDAVSRGAVSPEGFTVARTQRAGRGLDVKVLLVGAETPFGALPDEPGPGDFASARAIATGPLADALASIVGPLDEYGAWVVDAAGPRRWVSLTATGLDAVSLVLSARAGNAPRHPLVEALLVGARGDWIDSAAAGPDGQPEFAATKVMLASLRAMVTDARGILPEDLPADPTGEAASFGKRPKYVMALAGKLEDRLSAAIAEADEATLRAALADAARFGRADAESAPGAEAEVLPVLATGVAARLASDRAAAADAKTPGDALRHLLGPTLPLVPGLPTDAAQDLTERIRAGEATAIRPQELRRWATEAASVRGRLREGLEAIEAAELLRDETLLKLCPIQDAPGPWAAMGPSAADTPVSRAVAVIGPRPVAPAGGLVLDDWSEVLPDPEVTAAVAVEAPSPVARAPQTILIATTDTAWSADAGLRALDRAFELVRLRATAPTDLGTDLGALPPVLSFQDPRP</sequence>
<feature type="region of interest" description="Disordered" evidence="1">
    <location>
        <begin position="296"/>
        <end position="315"/>
    </location>
</feature>
<evidence type="ECO:0000256" key="1">
    <source>
        <dbReference type="SAM" id="MobiDB-lite"/>
    </source>
</evidence>
<evidence type="ECO:0000313" key="3">
    <source>
        <dbReference type="Proteomes" id="UP000642488"/>
    </source>
</evidence>
<comment type="caution">
    <text evidence="2">The sequence shown here is derived from an EMBL/GenBank/DDBJ whole genome shotgun (WGS) entry which is preliminary data.</text>
</comment>
<dbReference type="Proteomes" id="UP000642488">
    <property type="component" value="Unassembled WGS sequence"/>
</dbReference>
<accession>A0A934MDJ3</accession>
<name>A0A934MDJ3_9RHOB</name>
<dbReference type="EMBL" id="JAEKPD010000006">
    <property type="protein sequence ID" value="MBJ3762436.1"/>
    <property type="molecule type" value="Genomic_DNA"/>
</dbReference>
<protein>
    <submittedName>
        <fullName evidence="2">Uncharacterized protein</fullName>
    </submittedName>
</protein>
<reference evidence="2" key="1">
    <citation type="submission" date="2020-12" db="EMBL/GenBank/DDBJ databases">
        <title>Bacterial taxonomy.</title>
        <authorList>
            <person name="Pan X."/>
        </authorList>
    </citation>
    <scope>NUCLEOTIDE SEQUENCE</scope>
    <source>
        <strain evidence="2">KCTC 52957</strain>
    </source>
</reference>
<evidence type="ECO:0000313" key="2">
    <source>
        <dbReference type="EMBL" id="MBJ3762436.1"/>
    </source>
</evidence>